<comment type="cofactor">
    <cofactor evidence="13">
        <name>Zn(2+)</name>
        <dbReference type="ChEBI" id="CHEBI:29105"/>
    </cofactor>
    <text evidence="13">Binds 1 zinc ion per subunit.</text>
</comment>
<dbReference type="GO" id="GO:0005737">
    <property type="term" value="C:cytoplasm"/>
    <property type="evidence" value="ECO:0007669"/>
    <property type="project" value="UniProtKB-SubCell"/>
</dbReference>
<accession>A0A1G2FC70</accession>
<gene>
    <name evidence="13" type="primary">thrS</name>
    <name evidence="15" type="ORF">A2815_02030</name>
</gene>
<dbReference type="InterPro" id="IPR036621">
    <property type="entry name" value="Anticodon-bd_dom_sf"/>
</dbReference>
<evidence type="ECO:0000256" key="1">
    <source>
        <dbReference type="ARBA" id="ARBA00008226"/>
    </source>
</evidence>
<dbReference type="GO" id="GO:0046872">
    <property type="term" value="F:metal ion binding"/>
    <property type="evidence" value="ECO:0007669"/>
    <property type="project" value="UniProtKB-KW"/>
</dbReference>
<comment type="subcellular location">
    <subcellularLocation>
        <location evidence="13">Cytoplasm</location>
    </subcellularLocation>
</comment>
<comment type="caution">
    <text evidence="15">The sequence shown here is derived from an EMBL/GenBank/DDBJ whole genome shotgun (WGS) entry which is preliminary data.</text>
</comment>
<evidence type="ECO:0000313" key="16">
    <source>
        <dbReference type="Proteomes" id="UP000176974"/>
    </source>
</evidence>
<evidence type="ECO:0000256" key="13">
    <source>
        <dbReference type="HAMAP-Rule" id="MF_00184"/>
    </source>
</evidence>
<dbReference type="NCBIfam" id="TIGR00418">
    <property type="entry name" value="thrS"/>
    <property type="match status" value="1"/>
</dbReference>
<dbReference type="InterPro" id="IPR018163">
    <property type="entry name" value="Thr/Ala-tRNA-synth_IIc_edit"/>
</dbReference>
<dbReference type="InterPro" id="IPR002314">
    <property type="entry name" value="aa-tRNA-synt_IIb"/>
</dbReference>
<evidence type="ECO:0000256" key="2">
    <source>
        <dbReference type="ARBA" id="ARBA00022490"/>
    </source>
</evidence>
<evidence type="ECO:0000256" key="11">
    <source>
        <dbReference type="ARBA" id="ARBA00023146"/>
    </source>
</evidence>
<comment type="similarity">
    <text evidence="1 13">Belongs to the class-II aminoacyl-tRNA synthetase family.</text>
</comment>
<protein>
    <recommendedName>
        <fullName evidence="13">Threonine--tRNA ligase</fullName>
        <ecNumber evidence="13">6.1.1.3</ecNumber>
    </recommendedName>
    <alternativeName>
        <fullName evidence="13">Threonyl-tRNA synthetase</fullName>
        <shortName evidence="13">ThrRS</shortName>
    </alternativeName>
</protein>
<dbReference type="PANTHER" id="PTHR11451:SF44">
    <property type="entry name" value="THREONINE--TRNA LIGASE, CHLOROPLASTIC_MITOCHONDRIAL 2"/>
    <property type="match status" value="1"/>
</dbReference>
<dbReference type="SMART" id="SM00863">
    <property type="entry name" value="tRNA_SAD"/>
    <property type="match status" value="1"/>
</dbReference>
<dbReference type="InterPro" id="IPR006195">
    <property type="entry name" value="aa-tRNA-synth_II"/>
</dbReference>
<dbReference type="GO" id="GO:0000049">
    <property type="term" value="F:tRNA binding"/>
    <property type="evidence" value="ECO:0007669"/>
    <property type="project" value="UniProtKB-KW"/>
</dbReference>
<name>A0A1G2FC70_9BACT</name>
<evidence type="ECO:0000256" key="6">
    <source>
        <dbReference type="ARBA" id="ARBA00022741"/>
    </source>
</evidence>
<dbReference type="FunFam" id="3.30.930.10:FF:000002">
    <property type="entry name" value="Threonine--tRNA ligase"/>
    <property type="match status" value="1"/>
</dbReference>
<organism evidence="15 16">
    <name type="scientific">Candidatus Portnoybacteria bacterium RIFCSPHIGHO2_01_FULL_40_12b</name>
    <dbReference type="NCBI Taxonomy" id="1801994"/>
    <lineage>
        <taxon>Bacteria</taxon>
        <taxon>Candidatus Portnoyibacteriota</taxon>
    </lineage>
</organism>
<dbReference type="GO" id="GO:0005524">
    <property type="term" value="F:ATP binding"/>
    <property type="evidence" value="ECO:0007669"/>
    <property type="project" value="UniProtKB-UniRule"/>
</dbReference>
<dbReference type="AlphaFoldDB" id="A0A1G2FC70"/>
<evidence type="ECO:0000256" key="8">
    <source>
        <dbReference type="ARBA" id="ARBA00022840"/>
    </source>
</evidence>
<dbReference type="InterPro" id="IPR033728">
    <property type="entry name" value="ThrRS_core"/>
</dbReference>
<dbReference type="FunFam" id="3.40.50.800:FF:000001">
    <property type="entry name" value="Threonine--tRNA ligase"/>
    <property type="match status" value="1"/>
</dbReference>
<evidence type="ECO:0000256" key="3">
    <source>
        <dbReference type="ARBA" id="ARBA00022555"/>
    </source>
</evidence>
<dbReference type="Proteomes" id="UP000176974">
    <property type="component" value="Unassembled WGS sequence"/>
</dbReference>
<evidence type="ECO:0000256" key="4">
    <source>
        <dbReference type="ARBA" id="ARBA00022598"/>
    </source>
</evidence>
<feature type="binding site" evidence="13">
    <location>
        <position position="272"/>
    </location>
    <ligand>
        <name>Zn(2+)</name>
        <dbReference type="ChEBI" id="CHEBI:29105"/>
        <note>catalytic</note>
    </ligand>
</feature>
<dbReference type="GO" id="GO:0006435">
    <property type="term" value="P:threonyl-tRNA aminoacylation"/>
    <property type="evidence" value="ECO:0007669"/>
    <property type="project" value="UniProtKB-UniRule"/>
</dbReference>
<sequence length="574" mass="66551">MPSSEIEIIRHSLAHVLAAAVREIFSGTKFGIGPVIENGFYYDSDLPIPLTPEDLPKIEKKMRELIKKNIAFEKQKISKEEAKKLFKDQPYKLELINELKEKEATIYKSGDFIDLCRGPHIKSTKEINLDAFKITKIAGAYWQGDEKNPMLTRIYGVAFDNKKDLDNYLKNLEEAEKRDHRQLGQKLDLFHIDEEFGAGLPLWHPKGALLRQIIEDYWIGEHLKNGYELLRTPHIARLGLWQKSGHWDFYRENMYSPMDIENEKYIVKPMNCPGHILIYKTHIRSYRDLPLRWAELGTVYRYERSGVLHGLTRVRGFTQDDAHTFCAPEQLGQEIDSTIKFGLKMLKTFGFKEYDICLSTRPEKYVGALKNWEKATKALEYALKKQGLKYQVDPGEGVFYGPKIDIKIKDSLGRAWQCTTIQIDFNLPEKFAVAYVNQKGKKQQPIMIHRALLGSLERFTGVLIEHYAGAFPVWLSPVQAWIIPIANRHNKYADKVNRQLTAHNLRLEIKNENETVSKRIREGELQKIPYMLVVGDKEEKAKSVGVRDRKKGDIGMMKIEKFIEKITKEIKNKK</sequence>
<feature type="domain" description="Aminoacyl-transfer RNA synthetases class-II family profile" evidence="14">
    <location>
        <begin position="179"/>
        <end position="472"/>
    </location>
</feature>
<dbReference type="PRINTS" id="PR01047">
    <property type="entry name" value="TRNASYNTHTHR"/>
</dbReference>
<keyword evidence="6 13" id="KW-0547">Nucleotide-binding</keyword>
<dbReference type="InterPro" id="IPR045864">
    <property type="entry name" value="aa-tRNA-synth_II/BPL/LPL"/>
</dbReference>
<keyword evidence="10 13" id="KW-0648">Protein biosynthesis</keyword>
<dbReference type="PANTHER" id="PTHR11451">
    <property type="entry name" value="THREONINE-TRNA LIGASE"/>
    <property type="match status" value="1"/>
</dbReference>
<keyword evidence="4 13" id="KW-0436">Ligase</keyword>
<keyword evidence="3 13" id="KW-0820">tRNA-binding</keyword>
<keyword evidence="7 13" id="KW-0862">Zinc</keyword>
<dbReference type="InterPro" id="IPR004154">
    <property type="entry name" value="Anticodon-bd"/>
</dbReference>
<dbReference type="EC" id="6.1.1.3" evidence="13"/>
<dbReference type="CDD" id="cd00860">
    <property type="entry name" value="ThrRS_anticodon"/>
    <property type="match status" value="1"/>
</dbReference>
<evidence type="ECO:0000256" key="7">
    <source>
        <dbReference type="ARBA" id="ARBA00022833"/>
    </source>
</evidence>
<dbReference type="GO" id="GO:0004829">
    <property type="term" value="F:threonine-tRNA ligase activity"/>
    <property type="evidence" value="ECO:0007669"/>
    <property type="project" value="UniProtKB-UniRule"/>
</dbReference>
<keyword evidence="5 13" id="KW-0479">Metal-binding</keyword>
<dbReference type="SUPFAM" id="SSF52954">
    <property type="entry name" value="Class II aaRS ABD-related"/>
    <property type="match status" value="1"/>
</dbReference>
<dbReference type="CDD" id="cd00771">
    <property type="entry name" value="ThrRS_core"/>
    <property type="match status" value="1"/>
</dbReference>
<feature type="binding site" evidence="13">
    <location>
        <position position="323"/>
    </location>
    <ligand>
        <name>Zn(2+)</name>
        <dbReference type="ChEBI" id="CHEBI:29105"/>
        <note>catalytic</note>
    </ligand>
</feature>
<dbReference type="InterPro" id="IPR012947">
    <property type="entry name" value="tRNA_SAD"/>
</dbReference>
<dbReference type="Gene3D" id="3.30.930.10">
    <property type="entry name" value="Bira Bifunctional Protein, Domain 2"/>
    <property type="match status" value="1"/>
</dbReference>
<dbReference type="Gene3D" id="3.30.980.10">
    <property type="entry name" value="Threonyl-trna Synthetase, Chain A, domain 2"/>
    <property type="match status" value="1"/>
</dbReference>
<dbReference type="SUPFAM" id="SSF55186">
    <property type="entry name" value="ThrRS/AlaRS common domain"/>
    <property type="match status" value="1"/>
</dbReference>
<dbReference type="HAMAP" id="MF_00184">
    <property type="entry name" value="Thr_tRNA_synth"/>
    <property type="match status" value="1"/>
</dbReference>
<dbReference type="Pfam" id="PF07973">
    <property type="entry name" value="tRNA_SAD"/>
    <property type="match status" value="1"/>
</dbReference>
<dbReference type="FunFam" id="3.30.980.10:FF:000005">
    <property type="entry name" value="Threonyl-tRNA synthetase, mitochondrial"/>
    <property type="match status" value="1"/>
</dbReference>
<evidence type="ECO:0000259" key="14">
    <source>
        <dbReference type="PROSITE" id="PS50862"/>
    </source>
</evidence>
<evidence type="ECO:0000256" key="9">
    <source>
        <dbReference type="ARBA" id="ARBA00022884"/>
    </source>
</evidence>
<dbReference type="SUPFAM" id="SSF55681">
    <property type="entry name" value="Class II aaRS and biotin synthetases"/>
    <property type="match status" value="1"/>
</dbReference>
<dbReference type="Gene3D" id="3.40.50.800">
    <property type="entry name" value="Anticodon-binding domain"/>
    <property type="match status" value="1"/>
</dbReference>
<reference evidence="15 16" key="1">
    <citation type="journal article" date="2016" name="Nat. Commun.">
        <title>Thousands of microbial genomes shed light on interconnected biogeochemical processes in an aquifer system.</title>
        <authorList>
            <person name="Anantharaman K."/>
            <person name="Brown C.T."/>
            <person name="Hug L.A."/>
            <person name="Sharon I."/>
            <person name="Castelle C.J."/>
            <person name="Probst A.J."/>
            <person name="Thomas B.C."/>
            <person name="Singh A."/>
            <person name="Wilkins M.J."/>
            <person name="Karaoz U."/>
            <person name="Brodie E.L."/>
            <person name="Williams K.H."/>
            <person name="Hubbard S.S."/>
            <person name="Banfield J.F."/>
        </authorList>
    </citation>
    <scope>NUCLEOTIDE SEQUENCE [LARGE SCALE GENOMIC DNA]</scope>
</reference>
<comment type="catalytic activity">
    <reaction evidence="12 13">
        <text>tRNA(Thr) + L-threonine + ATP = L-threonyl-tRNA(Thr) + AMP + diphosphate + H(+)</text>
        <dbReference type="Rhea" id="RHEA:24624"/>
        <dbReference type="Rhea" id="RHEA-COMP:9670"/>
        <dbReference type="Rhea" id="RHEA-COMP:9704"/>
        <dbReference type="ChEBI" id="CHEBI:15378"/>
        <dbReference type="ChEBI" id="CHEBI:30616"/>
        <dbReference type="ChEBI" id="CHEBI:33019"/>
        <dbReference type="ChEBI" id="CHEBI:57926"/>
        <dbReference type="ChEBI" id="CHEBI:78442"/>
        <dbReference type="ChEBI" id="CHEBI:78534"/>
        <dbReference type="ChEBI" id="CHEBI:456215"/>
        <dbReference type="EC" id="6.1.1.3"/>
    </reaction>
</comment>
<dbReference type="InterPro" id="IPR002320">
    <property type="entry name" value="Thr-tRNA-ligase_IIa"/>
</dbReference>
<dbReference type="PROSITE" id="PS50862">
    <property type="entry name" value="AA_TRNA_LIGASE_II"/>
    <property type="match status" value="1"/>
</dbReference>
<keyword evidence="11 13" id="KW-0030">Aminoacyl-tRNA synthetase</keyword>
<evidence type="ECO:0000256" key="10">
    <source>
        <dbReference type="ARBA" id="ARBA00022917"/>
    </source>
</evidence>
<proteinExistence type="inferred from homology"/>
<comment type="subunit">
    <text evidence="13">Homodimer.</text>
</comment>
<dbReference type="EMBL" id="MHMY01000009">
    <property type="protein sequence ID" value="OGZ35613.1"/>
    <property type="molecule type" value="Genomic_DNA"/>
</dbReference>
<dbReference type="InterPro" id="IPR047246">
    <property type="entry name" value="ThrRS_anticodon"/>
</dbReference>
<comment type="caution">
    <text evidence="13">Lacks conserved residue(s) required for the propagation of feature annotation.</text>
</comment>
<keyword evidence="9 13" id="KW-0694">RNA-binding</keyword>
<evidence type="ECO:0000313" key="15">
    <source>
        <dbReference type="EMBL" id="OGZ35613.1"/>
    </source>
</evidence>
<keyword evidence="8 13" id="KW-0067">ATP-binding</keyword>
<dbReference type="Gene3D" id="3.30.54.20">
    <property type="match status" value="1"/>
</dbReference>
<dbReference type="FunFam" id="3.30.54.20:FF:000002">
    <property type="entry name" value="Threonine--tRNA ligase"/>
    <property type="match status" value="1"/>
</dbReference>
<evidence type="ECO:0000256" key="5">
    <source>
        <dbReference type="ARBA" id="ARBA00022723"/>
    </source>
</evidence>
<evidence type="ECO:0000256" key="12">
    <source>
        <dbReference type="ARBA" id="ARBA00049515"/>
    </source>
</evidence>
<keyword evidence="2 13" id="KW-0963">Cytoplasm</keyword>
<feature type="binding site" evidence="13">
    <location>
        <position position="449"/>
    </location>
    <ligand>
        <name>Zn(2+)</name>
        <dbReference type="ChEBI" id="CHEBI:29105"/>
        <note>catalytic</note>
    </ligand>
</feature>
<dbReference type="Pfam" id="PF03129">
    <property type="entry name" value="HGTP_anticodon"/>
    <property type="match status" value="1"/>
</dbReference>
<dbReference type="Pfam" id="PF00587">
    <property type="entry name" value="tRNA-synt_2b"/>
    <property type="match status" value="1"/>
</dbReference>